<evidence type="ECO:0000313" key="10">
    <source>
        <dbReference type="Proteomes" id="UP000515312"/>
    </source>
</evidence>
<keyword evidence="4 7" id="KW-0812">Transmembrane</keyword>
<keyword evidence="6 7" id="KW-0472">Membrane</keyword>
<feature type="transmembrane region" description="Helical" evidence="7">
    <location>
        <begin position="117"/>
        <end position="139"/>
    </location>
</feature>
<evidence type="ECO:0000256" key="6">
    <source>
        <dbReference type="ARBA" id="ARBA00023136"/>
    </source>
</evidence>
<dbReference type="Proteomes" id="UP000515312">
    <property type="component" value="Chromosome"/>
</dbReference>
<dbReference type="InterPro" id="IPR011701">
    <property type="entry name" value="MFS"/>
</dbReference>
<name>A0A7G8BJP0_9BACT</name>
<dbReference type="GO" id="GO:0022857">
    <property type="term" value="F:transmembrane transporter activity"/>
    <property type="evidence" value="ECO:0007669"/>
    <property type="project" value="InterPro"/>
</dbReference>
<dbReference type="Pfam" id="PF07690">
    <property type="entry name" value="MFS_1"/>
    <property type="match status" value="1"/>
</dbReference>
<reference evidence="9 10" key="1">
    <citation type="submission" date="2020-08" db="EMBL/GenBank/DDBJ databases">
        <title>Edaphobacter telluris sp. nov. and Acidobacterium dinghuensis sp. nov., two acidobacteria isolated from forest soil.</title>
        <authorList>
            <person name="Fu J."/>
            <person name="Qiu L."/>
        </authorList>
    </citation>
    <scope>NUCLEOTIDE SEQUENCE [LARGE SCALE GENOMIC DNA]</scope>
    <source>
        <strain evidence="9">4Y35</strain>
    </source>
</reference>
<accession>A0A7G8BJP0</accession>
<dbReference type="InterPro" id="IPR004638">
    <property type="entry name" value="EmrB-like"/>
</dbReference>
<dbReference type="PANTHER" id="PTHR23501:SF174">
    <property type="entry name" value="MULTIDRUG EXPORT PROTEIN EMRB-RELATED"/>
    <property type="match status" value="1"/>
</dbReference>
<evidence type="ECO:0000256" key="4">
    <source>
        <dbReference type="ARBA" id="ARBA00022692"/>
    </source>
</evidence>
<feature type="transmembrane region" description="Helical" evidence="7">
    <location>
        <begin position="323"/>
        <end position="345"/>
    </location>
</feature>
<feature type="transmembrane region" description="Helical" evidence="7">
    <location>
        <begin position="63"/>
        <end position="84"/>
    </location>
</feature>
<evidence type="ECO:0000256" key="1">
    <source>
        <dbReference type="ARBA" id="ARBA00004651"/>
    </source>
</evidence>
<feature type="transmembrane region" description="Helical" evidence="7">
    <location>
        <begin position="91"/>
        <end position="111"/>
    </location>
</feature>
<feature type="transmembrane region" description="Helical" evidence="7">
    <location>
        <begin position="290"/>
        <end position="311"/>
    </location>
</feature>
<gene>
    <name evidence="9" type="ORF">H7849_01775</name>
</gene>
<feature type="domain" description="Major facilitator superfamily (MFS) profile" evidence="8">
    <location>
        <begin position="26"/>
        <end position="532"/>
    </location>
</feature>
<keyword evidence="3" id="KW-1003">Cell membrane</keyword>
<dbReference type="SUPFAM" id="SSF103473">
    <property type="entry name" value="MFS general substrate transporter"/>
    <property type="match status" value="1"/>
</dbReference>
<dbReference type="KEGG" id="adin:H7849_01775"/>
<dbReference type="EMBL" id="CP060394">
    <property type="protein sequence ID" value="QNI32760.1"/>
    <property type="molecule type" value="Genomic_DNA"/>
</dbReference>
<organism evidence="9 10">
    <name type="scientific">Alloacidobacterium dinghuense</name>
    <dbReference type="NCBI Taxonomy" id="2763107"/>
    <lineage>
        <taxon>Bacteria</taxon>
        <taxon>Pseudomonadati</taxon>
        <taxon>Acidobacteriota</taxon>
        <taxon>Terriglobia</taxon>
        <taxon>Terriglobales</taxon>
        <taxon>Acidobacteriaceae</taxon>
        <taxon>Alloacidobacterium</taxon>
    </lineage>
</organism>
<sequence length="540" mass="58653">MKTLNTNIDSTVAEQSGVRTVNPWFIAVTVTIAAFMELLDTSIANVALPYIGGGLGRSYDEVTWILTTYLVANAVVLPMTAWLSRLFGRKTYYLLCVVLFTISSFFCGVAPSLGFMLLWRIVQGVGGGGLAPVAQAILVDTFPPAKRAAAFALFTVVIVTAPAIGPVLGGWITDNYNWRWIFFINVPVGILSLYLSNKLIHDPAAFTEERLAAKAAGRMSIDTIGIVLITLASGALEVSLDRGQIDDWFGSSFITSMIVIAVFGWIGTVLWELYVKEPIIDFRLLNNRNFAIASSLFFVFGIGLFGTTTLIPQLLQSLYGYRAIDAGLVLGPGALVITVLAPISAQLLQRHLVSAKTLILMSLSFIAAAMFVYSDMNLDTNGAHFGWIRALQGVGYGLFLVPVNIIAYSQLRPDQNNKASSLTNLFRNWGGSFGIAFVTTAAERRADLHQLNLGSHLGSSSQALQQNAAELVNRLMQFGSTSADAEPATLGIVYQQLLHQSEFLAFMDCFRVFAWLTLIMIPLVILVRRFKVGGAPTGGH</sequence>
<feature type="transmembrane region" description="Helical" evidence="7">
    <location>
        <begin position="248"/>
        <end position="270"/>
    </location>
</feature>
<dbReference type="RefSeq" id="WP_186743714.1">
    <property type="nucleotide sequence ID" value="NZ_CP060394.1"/>
</dbReference>
<dbReference type="PROSITE" id="PS50850">
    <property type="entry name" value="MFS"/>
    <property type="match status" value="1"/>
</dbReference>
<evidence type="ECO:0000256" key="2">
    <source>
        <dbReference type="ARBA" id="ARBA00022448"/>
    </source>
</evidence>
<feature type="transmembrane region" description="Helical" evidence="7">
    <location>
        <begin position="216"/>
        <end position="236"/>
    </location>
</feature>
<feature type="transmembrane region" description="Helical" evidence="7">
    <location>
        <begin position="386"/>
        <end position="408"/>
    </location>
</feature>
<keyword evidence="2" id="KW-0813">Transport</keyword>
<keyword evidence="5 7" id="KW-1133">Transmembrane helix</keyword>
<feature type="transmembrane region" description="Helical" evidence="7">
    <location>
        <begin position="24"/>
        <end position="51"/>
    </location>
</feature>
<evidence type="ECO:0000256" key="5">
    <source>
        <dbReference type="ARBA" id="ARBA00022989"/>
    </source>
</evidence>
<evidence type="ECO:0000256" key="3">
    <source>
        <dbReference type="ARBA" id="ARBA00022475"/>
    </source>
</evidence>
<dbReference type="CDD" id="cd17503">
    <property type="entry name" value="MFS_LmrB_MDR_like"/>
    <property type="match status" value="1"/>
</dbReference>
<feature type="transmembrane region" description="Helical" evidence="7">
    <location>
        <begin position="178"/>
        <end position="195"/>
    </location>
</feature>
<dbReference type="NCBIfam" id="TIGR00711">
    <property type="entry name" value="efflux_EmrB"/>
    <property type="match status" value="1"/>
</dbReference>
<dbReference type="PRINTS" id="PR01036">
    <property type="entry name" value="TCRTETB"/>
</dbReference>
<dbReference type="InterPro" id="IPR020846">
    <property type="entry name" value="MFS_dom"/>
</dbReference>
<keyword evidence="10" id="KW-1185">Reference proteome</keyword>
<evidence type="ECO:0000313" key="9">
    <source>
        <dbReference type="EMBL" id="QNI32760.1"/>
    </source>
</evidence>
<comment type="subcellular location">
    <subcellularLocation>
        <location evidence="1">Cell membrane</location>
        <topology evidence="1">Multi-pass membrane protein</topology>
    </subcellularLocation>
</comment>
<protein>
    <submittedName>
        <fullName evidence="9">DHA2 family efflux MFS transporter permease subunit</fullName>
    </submittedName>
</protein>
<dbReference type="InterPro" id="IPR036259">
    <property type="entry name" value="MFS_trans_sf"/>
</dbReference>
<dbReference type="AlphaFoldDB" id="A0A7G8BJP0"/>
<dbReference type="Gene3D" id="1.20.1720.10">
    <property type="entry name" value="Multidrug resistance protein D"/>
    <property type="match status" value="1"/>
</dbReference>
<dbReference type="GO" id="GO:0005886">
    <property type="term" value="C:plasma membrane"/>
    <property type="evidence" value="ECO:0007669"/>
    <property type="project" value="UniProtKB-SubCell"/>
</dbReference>
<evidence type="ECO:0000256" key="7">
    <source>
        <dbReference type="SAM" id="Phobius"/>
    </source>
</evidence>
<dbReference type="PANTHER" id="PTHR23501">
    <property type="entry name" value="MAJOR FACILITATOR SUPERFAMILY"/>
    <property type="match status" value="1"/>
</dbReference>
<dbReference type="Gene3D" id="1.20.1250.20">
    <property type="entry name" value="MFS general substrate transporter like domains"/>
    <property type="match status" value="1"/>
</dbReference>
<proteinExistence type="predicted"/>
<feature type="transmembrane region" description="Helical" evidence="7">
    <location>
        <begin position="357"/>
        <end position="374"/>
    </location>
</feature>
<feature type="transmembrane region" description="Helical" evidence="7">
    <location>
        <begin position="151"/>
        <end position="172"/>
    </location>
</feature>
<feature type="transmembrane region" description="Helical" evidence="7">
    <location>
        <begin position="503"/>
        <end position="527"/>
    </location>
</feature>
<evidence type="ECO:0000259" key="8">
    <source>
        <dbReference type="PROSITE" id="PS50850"/>
    </source>
</evidence>